<dbReference type="InterPro" id="IPR001466">
    <property type="entry name" value="Beta-lactam-related"/>
</dbReference>
<organism evidence="3 4">
    <name type="scientific">Azospirillum thiophilum</name>
    <dbReference type="NCBI Taxonomy" id="528244"/>
    <lineage>
        <taxon>Bacteria</taxon>
        <taxon>Pseudomonadati</taxon>
        <taxon>Pseudomonadota</taxon>
        <taxon>Alphaproteobacteria</taxon>
        <taxon>Rhodospirillales</taxon>
        <taxon>Azospirillaceae</taxon>
        <taxon>Azospirillum</taxon>
    </lineage>
</organism>
<evidence type="ECO:0000256" key="1">
    <source>
        <dbReference type="SAM" id="SignalP"/>
    </source>
</evidence>
<sequence length="418" mass="44050">MRRRLLLVMVSLLAWSVPPGATGAIGFDPAVAPAVGQMRDALGDALIGAVEARQPPAGAGSLVVGVIRDGRSVVVGRGDAGRPDGGPPDGHTLFQIASLTKPFTGTIMAELVREGRVDPADPLEHHLHRIGPVAVAHVPAYDGRPIRLRDLATHTAGLPSVPETPRFSWSRLEDPYNPYKPLSRGDVALWLSGYRLPMPPGKRFSYSNVGMAVLGEALSAAAGQPYERLLKRVATEPLGLRDTTLHPTAEQWARKAAGHARGRSVPDWEAPAMLPAFGLYSTVDDLLRWLSANLGDCPGSAAGPDGRGCSPGTAATLALAQSVQVDGQSLAEPGALGVGAMALGWFVAWDDDGTPIHWHSGSTGGFNAYIAFSRAHRWGVVALTNSDPDQVAADRVAIDLARRLARGLEVRPEVASLP</sequence>
<dbReference type="Gene3D" id="3.40.710.10">
    <property type="entry name" value="DD-peptidase/beta-lactamase superfamily"/>
    <property type="match status" value="1"/>
</dbReference>
<dbReference type="PANTHER" id="PTHR46825:SF9">
    <property type="entry name" value="BETA-LACTAMASE-RELATED DOMAIN-CONTAINING PROTEIN"/>
    <property type="match status" value="1"/>
</dbReference>
<dbReference type="Proteomes" id="UP000069935">
    <property type="component" value="Chromosome 1"/>
</dbReference>
<name>A0AAC8ZTJ4_9PROT</name>
<feature type="signal peptide" evidence="1">
    <location>
        <begin position="1"/>
        <end position="23"/>
    </location>
</feature>
<dbReference type="KEGG" id="ati:AL072_07460"/>
<keyword evidence="1" id="KW-0732">Signal</keyword>
<feature type="domain" description="Beta-lactamase-related" evidence="2">
    <location>
        <begin position="58"/>
        <end position="400"/>
    </location>
</feature>
<dbReference type="AlphaFoldDB" id="A0AAC8ZTJ4"/>
<evidence type="ECO:0000313" key="3">
    <source>
        <dbReference type="EMBL" id="ALG70777.1"/>
    </source>
</evidence>
<dbReference type="Pfam" id="PF00144">
    <property type="entry name" value="Beta-lactamase"/>
    <property type="match status" value="1"/>
</dbReference>
<evidence type="ECO:0000313" key="4">
    <source>
        <dbReference type="Proteomes" id="UP000069935"/>
    </source>
</evidence>
<keyword evidence="4" id="KW-1185">Reference proteome</keyword>
<proteinExistence type="predicted"/>
<dbReference type="RefSeq" id="WP_045580861.1">
    <property type="nucleotide sequence ID" value="NZ_CP012401.1"/>
</dbReference>
<dbReference type="SUPFAM" id="SSF56601">
    <property type="entry name" value="beta-lactamase/transpeptidase-like"/>
    <property type="match status" value="1"/>
</dbReference>
<dbReference type="InterPro" id="IPR012338">
    <property type="entry name" value="Beta-lactam/transpept-like"/>
</dbReference>
<dbReference type="PANTHER" id="PTHR46825">
    <property type="entry name" value="D-ALANYL-D-ALANINE-CARBOXYPEPTIDASE/ENDOPEPTIDASE AMPH"/>
    <property type="match status" value="1"/>
</dbReference>
<protein>
    <submittedName>
        <fullName evidence="3">Beta-lactamase</fullName>
    </submittedName>
</protein>
<evidence type="ECO:0000259" key="2">
    <source>
        <dbReference type="Pfam" id="PF00144"/>
    </source>
</evidence>
<accession>A0AAC8ZTJ4</accession>
<reference evidence="4" key="1">
    <citation type="submission" date="2015-08" db="EMBL/GenBank/DDBJ databases">
        <title>Complete Genome Sequence of Azospirillum thiophilum BV-S.</title>
        <authorList>
            <person name="Fomenkov A."/>
            <person name="Vincze T."/>
            <person name="Grabovich M."/>
            <person name="Dubinina G."/>
            <person name="Orlova M."/>
            <person name="Belousova E."/>
            <person name="Roberts R.J."/>
        </authorList>
    </citation>
    <scope>NUCLEOTIDE SEQUENCE [LARGE SCALE GENOMIC DNA]</scope>
    <source>
        <strain evidence="4">BV-S</strain>
    </source>
</reference>
<gene>
    <name evidence="3" type="ORF">AL072_07460</name>
</gene>
<reference evidence="3 4" key="2">
    <citation type="journal article" date="2016" name="Genome Announc.">
        <title>Complete Genome Sequence of a Strain of Azospirillum thiophilum Isolated from a Sulfide Spring.</title>
        <authorList>
            <person name="Fomenkov A."/>
            <person name="Vincze T."/>
            <person name="Grabovich M."/>
            <person name="Anton B.P."/>
            <person name="Dubinina G."/>
            <person name="Orlova M."/>
            <person name="Belousova E."/>
            <person name="Roberts R.J."/>
        </authorList>
    </citation>
    <scope>NUCLEOTIDE SEQUENCE [LARGE SCALE GENOMIC DNA]</scope>
    <source>
        <strain evidence="3 4">BV-S</strain>
    </source>
</reference>
<feature type="chain" id="PRO_5041941354" evidence="1">
    <location>
        <begin position="24"/>
        <end position="418"/>
    </location>
</feature>
<dbReference type="EMBL" id="CP012401">
    <property type="protein sequence ID" value="ALG70777.1"/>
    <property type="molecule type" value="Genomic_DNA"/>
</dbReference>
<dbReference type="InterPro" id="IPR050491">
    <property type="entry name" value="AmpC-like"/>
</dbReference>